<dbReference type="AlphaFoldDB" id="A0A9X3M8G9"/>
<dbReference type="EMBL" id="JAKMUV010000019">
    <property type="protein sequence ID" value="MCZ9305837.1"/>
    <property type="molecule type" value="Genomic_DNA"/>
</dbReference>
<sequence>MLQQLEQLVKAARDGNILLTLILPGLSEDGQATSATLLLRWYDSSPEFASLRTAEQAFSTKNATTQQCTSPKGTAYLYSSNTTQTGPVSQRRTTFHHQAFLPIPSTTWTLVISGSAPDEETGKLLGNIVKRVANSVQAHPETLGETFEGLDLLDSNFFAGSLEALQEQE</sequence>
<comment type="caution">
    <text evidence="1">The sequence shown here is derived from an EMBL/GenBank/DDBJ whole genome shotgun (WGS) entry which is preliminary data.</text>
</comment>
<dbReference type="GeneID" id="301813883"/>
<proteinExistence type="predicted"/>
<accession>A0A9X3M8G9</accession>
<gene>
    <name evidence="1" type="ORF">L8U58_09960</name>
</gene>
<protein>
    <submittedName>
        <fullName evidence="1">Uncharacterized protein</fullName>
    </submittedName>
</protein>
<reference evidence="1" key="1">
    <citation type="submission" date="2022-02" db="EMBL/GenBank/DDBJ databases">
        <title>Corynebacterium sp. from urogenital microbiome.</title>
        <authorList>
            <person name="Cappelli E.A."/>
            <person name="Ribeiro T.G."/>
            <person name="Peixe L."/>
        </authorList>
    </citation>
    <scope>NUCLEOTIDE SEQUENCE</scope>
    <source>
        <strain evidence="1">C9Ua_112</strain>
    </source>
</reference>
<keyword evidence="2" id="KW-1185">Reference proteome</keyword>
<organism evidence="1 2">
    <name type="scientific">Corynebacterium macclintockiae</name>
    <dbReference type="NCBI Taxonomy" id="2913501"/>
    <lineage>
        <taxon>Bacteria</taxon>
        <taxon>Bacillati</taxon>
        <taxon>Actinomycetota</taxon>
        <taxon>Actinomycetes</taxon>
        <taxon>Mycobacteriales</taxon>
        <taxon>Corynebacteriaceae</taxon>
        <taxon>Corynebacterium</taxon>
    </lineage>
</organism>
<name>A0A9X3M8G9_9CORY</name>
<evidence type="ECO:0000313" key="2">
    <source>
        <dbReference type="Proteomes" id="UP001146505"/>
    </source>
</evidence>
<dbReference type="Proteomes" id="UP001146505">
    <property type="component" value="Unassembled WGS sequence"/>
</dbReference>
<dbReference type="RefSeq" id="WP_269955255.1">
    <property type="nucleotide sequence ID" value="NZ_JAKMUV010000019.1"/>
</dbReference>
<evidence type="ECO:0000313" key="1">
    <source>
        <dbReference type="EMBL" id="MCZ9305837.1"/>
    </source>
</evidence>